<dbReference type="InterPro" id="IPR024633">
    <property type="entry name" value="DnaA_N_dom"/>
</dbReference>
<feature type="domain" description="DnaA N-terminal" evidence="2">
    <location>
        <begin position="5"/>
        <end position="63"/>
    </location>
</feature>
<reference evidence="3 4" key="1">
    <citation type="submission" date="2018-12" db="EMBL/GenBank/DDBJ databases">
        <title>Lysinibacillus antri sp. nov., isolated from a cave soil.</title>
        <authorList>
            <person name="Narsing Rao M.P."/>
            <person name="Zhang H."/>
            <person name="Dong Z.-Y."/>
            <person name="Niu X.-K."/>
            <person name="Zhang K."/>
            <person name="Fang B.-Z."/>
            <person name="Kang Y.-Q."/>
            <person name="Xiao M."/>
            <person name="Li W.-J."/>
        </authorList>
    </citation>
    <scope>NUCLEOTIDE SEQUENCE [LARGE SCALE GENOMIC DNA]</scope>
    <source>
        <strain evidence="3 4">SYSU K30002</strain>
    </source>
</reference>
<keyword evidence="4" id="KW-1185">Reference proteome</keyword>
<evidence type="ECO:0000259" key="2">
    <source>
        <dbReference type="Pfam" id="PF11638"/>
    </source>
</evidence>
<evidence type="ECO:0000313" key="3">
    <source>
        <dbReference type="EMBL" id="RUL51091.1"/>
    </source>
</evidence>
<keyword evidence="1" id="KW-0175">Coiled coil</keyword>
<evidence type="ECO:0000256" key="1">
    <source>
        <dbReference type="SAM" id="Coils"/>
    </source>
</evidence>
<comment type="caution">
    <text evidence="3">The sequence shown here is derived from an EMBL/GenBank/DDBJ whole genome shotgun (WGS) entry which is preliminary data.</text>
</comment>
<feature type="coiled-coil region" evidence="1">
    <location>
        <begin position="99"/>
        <end position="126"/>
    </location>
</feature>
<dbReference type="Proteomes" id="UP000287910">
    <property type="component" value="Unassembled WGS sequence"/>
</dbReference>
<sequence length="129" mass="15290">MEFSWESVLQKIHDQISKPSYETWFKSTSGELNDDTVTIYAANAFARDWIENHYEDMLFEIIKEMLAKPVEIIVVSTSNMEKVNRKDRTAKTDTNYDIINNQNQLLMKQQEKIDELERRIRALEQKVES</sequence>
<dbReference type="AlphaFoldDB" id="A0A432LAX0"/>
<accession>A0A432LAX0</accession>
<gene>
    <name evidence="3" type="ORF">EK386_12845</name>
</gene>
<name>A0A432LAX0_9BACI</name>
<evidence type="ECO:0000313" key="4">
    <source>
        <dbReference type="Proteomes" id="UP000287910"/>
    </source>
</evidence>
<dbReference type="EMBL" id="RYYR01000017">
    <property type="protein sequence ID" value="RUL51091.1"/>
    <property type="molecule type" value="Genomic_DNA"/>
</dbReference>
<dbReference type="Gene3D" id="3.30.300.180">
    <property type="match status" value="1"/>
</dbReference>
<dbReference type="Pfam" id="PF11638">
    <property type="entry name" value="DnaA_N"/>
    <property type="match status" value="1"/>
</dbReference>
<dbReference type="RefSeq" id="WP_126659580.1">
    <property type="nucleotide sequence ID" value="NZ_RYYR01000017.1"/>
</dbReference>
<proteinExistence type="predicted"/>
<organism evidence="3 4">
    <name type="scientific">Lysinibacillus antri</name>
    <dbReference type="NCBI Taxonomy" id="2498145"/>
    <lineage>
        <taxon>Bacteria</taxon>
        <taxon>Bacillati</taxon>
        <taxon>Bacillota</taxon>
        <taxon>Bacilli</taxon>
        <taxon>Bacillales</taxon>
        <taxon>Bacillaceae</taxon>
        <taxon>Lysinibacillus</taxon>
    </lineage>
</organism>
<dbReference type="InterPro" id="IPR038454">
    <property type="entry name" value="DnaA_N_sf"/>
</dbReference>
<protein>
    <recommendedName>
        <fullName evidence="2">DnaA N-terminal domain-containing protein</fullName>
    </recommendedName>
</protein>